<feature type="compositionally biased region" description="Basic residues" evidence="1">
    <location>
        <begin position="149"/>
        <end position="161"/>
    </location>
</feature>
<evidence type="ECO:0000313" key="3">
    <source>
        <dbReference type="Proteomes" id="UP001501666"/>
    </source>
</evidence>
<sequence>MIHSRPGSPTMHVVSRPGRRERALMTVAALAGTLMLAFSAILIGGSLPSSGPWGAQDEAEPPSPAHQSVQGVGAATRTPRAPERPVAQPVTPEPDRSRPSRPTKLRAERSPRPTPSAAEPGTATPEVSAAAPSPLPSLVEATPQAPRPTRTKKPKRPKRLVHRDSKLREVTDPQLERGGP</sequence>
<accession>A0ABP6DKI7</accession>
<keyword evidence="3" id="KW-1185">Reference proteome</keyword>
<comment type="caution">
    <text evidence="2">The sequence shown here is derived from an EMBL/GenBank/DDBJ whole genome shotgun (WGS) entry which is preliminary data.</text>
</comment>
<feature type="region of interest" description="Disordered" evidence="1">
    <location>
        <begin position="48"/>
        <end position="180"/>
    </location>
</feature>
<feature type="compositionally biased region" description="Basic and acidic residues" evidence="1">
    <location>
        <begin position="162"/>
        <end position="180"/>
    </location>
</feature>
<protein>
    <submittedName>
        <fullName evidence="2">Uncharacterized protein</fullName>
    </submittedName>
</protein>
<gene>
    <name evidence="2" type="ORF">GCM10010412_009130</name>
</gene>
<reference evidence="3" key="1">
    <citation type="journal article" date="2019" name="Int. J. Syst. Evol. Microbiol.">
        <title>The Global Catalogue of Microorganisms (GCM) 10K type strain sequencing project: providing services to taxonomists for standard genome sequencing and annotation.</title>
        <authorList>
            <consortium name="The Broad Institute Genomics Platform"/>
            <consortium name="The Broad Institute Genome Sequencing Center for Infectious Disease"/>
            <person name="Wu L."/>
            <person name="Ma J."/>
        </authorList>
    </citation>
    <scope>NUCLEOTIDE SEQUENCE [LARGE SCALE GENOMIC DNA]</scope>
    <source>
        <strain evidence="3">JCM 6835</strain>
    </source>
</reference>
<dbReference type="Proteomes" id="UP001501666">
    <property type="component" value="Unassembled WGS sequence"/>
</dbReference>
<evidence type="ECO:0000313" key="2">
    <source>
        <dbReference type="EMBL" id="GAA2646441.1"/>
    </source>
</evidence>
<dbReference type="EMBL" id="BAAATE010000002">
    <property type="protein sequence ID" value="GAA2646441.1"/>
    <property type="molecule type" value="Genomic_DNA"/>
</dbReference>
<name>A0ABP6DKI7_9ACTN</name>
<evidence type="ECO:0000256" key="1">
    <source>
        <dbReference type="SAM" id="MobiDB-lite"/>
    </source>
</evidence>
<organism evidence="2 3">
    <name type="scientific">Nonomuraea recticatena</name>
    <dbReference type="NCBI Taxonomy" id="46178"/>
    <lineage>
        <taxon>Bacteria</taxon>
        <taxon>Bacillati</taxon>
        <taxon>Actinomycetota</taxon>
        <taxon>Actinomycetes</taxon>
        <taxon>Streptosporangiales</taxon>
        <taxon>Streptosporangiaceae</taxon>
        <taxon>Nonomuraea</taxon>
    </lineage>
</organism>
<proteinExistence type="predicted"/>